<keyword evidence="7" id="KW-0472">Membrane</keyword>
<dbReference type="Proteomes" id="UP000282438">
    <property type="component" value="Chromosome"/>
</dbReference>
<feature type="transmembrane region" description="Helical" evidence="7">
    <location>
        <begin position="187"/>
        <end position="207"/>
    </location>
</feature>
<dbReference type="InterPro" id="IPR004090">
    <property type="entry name" value="Chemotax_Me-accpt_rcpt"/>
</dbReference>
<dbReference type="AlphaFoldDB" id="A0A3S8ZPJ2"/>
<dbReference type="GO" id="GO:0004888">
    <property type="term" value="F:transmembrane signaling receptor activity"/>
    <property type="evidence" value="ECO:0007669"/>
    <property type="project" value="InterPro"/>
</dbReference>
<evidence type="ECO:0000259" key="8">
    <source>
        <dbReference type="PROSITE" id="PS50111"/>
    </source>
</evidence>
<dbReference type="GO" id="GO:0007165">
    <property type="term" value="P:signal transduction"/>
    <property type="evidence" value="ECO:0007669"/>
    <property type="project" value="UniProtKB-KW"/>
</dbReference>
<feature type="region of interest" description="Disordered" evidence="6">
    <location>
        <begin position="282"/>
        <end position="337"/>
    </location>
</feature>
<evidence type="ECO:0000256" key="5">
    <source>
        <dbReference type="SAM" id="Coils"/>
    </source>
</evidence>
<dbReference type="InterPro" id="IPR003660">
    <property type="entry name" value="HAMP_dom"/>
</dbReference>
<keyword evidence="5" id="KW-0175">Coiled coil</keyword>
<sequence>MNNMRVKNKLFLGFAMILILLGFMAFLSLKNMREIDDTIVDLMDDRYPKIAISNELMLLTLDSGRQVRNIALSTDKEDNAKAIGILNDNRNKTKNKLLDLEKRLNTSKGKELFQIVSQTGDVLDTKLDEFLKIADDHNAAWPFIKTQVAPNNNTYINALHELTSFQEGLMQQGKNAAYENYTSAKNVIISASLAVLILGIIIALYTANLITKPLLQAAEVAKQIAAGDLSYNWKNIIIYKDEIGHLQNDIKEMQSSLGGIIQMMTNNAQSVSSTARELASASQQVSASTDQQTSSASSMAAAVEEMSTSMDRVASNTEEVGNQAHSAGSLAESGSNDVQAAAKEMEQIATEVGSASKKIEYLGKQIEEIGSIVVVIREVADQTNLLALNAAIEAARAGEQGRGFAVVADEVRKLAERTTSSAAQITTMVSAIQQGAHEAIDSMQNGHQRVDDGLTLTNQARESILKINNSSHHVIGSVSSITNQMQEQRAAARELALSVERIAQMTEENAVAVRSMSSSIMDLDGMAKQLTASVTRFRLS</sequence>
<evidence type="ECO:0000259" key="9">
    <source>
        <dbReference type="PROSITE" id="PS50885"/>
    </source>
</evidence>
<evidence type="ECO:0000256" key="3">
    <source>
        <dbReference type="ARBA" id="ARBA00029447"/>
    </source>
</evidence>
<evidence type="ECO:0000256" key="2">
    <source>
        <dbReference type="ARBA" id="ARBA00023224"/>
    </source>
</evidence>
<evidence type="ECO:0000256" key="1">
    <source>
        <dbReference type="ARBA" id="ARBA00004370"/>
    </source>
</evidence>
<evidence type="ECO:0000313" key="11">
    <source>
        <dbReference type="Proteomes" id="UP000282438"/>
    </source>
</evidence>
<feature type="compositionally biased region" description="Polar residues" evidence="6">
    <location>
        <begin position="314"/>
        <end position="337"/>
    </location>
</feature>
<dbReference type="InterPro" id="IPR047347">
    <property type="entry name" value="YvaQ-like_sensor"/>
</dbReference>
<evidence type="ECO:0000256" key="4">
    <source>
        <dbReference type="PROSITE-ProRule" id="PRU00284"/>
    </source>
</evidence>
<dbReference type="CDD" id="cd19411">
    <property type="entry name" value="MCP2201-like_sensor"/>
    <property type="match status" value="1"/>
</dbReference>
<dbReference type="CDD" id="cd11386">
    <property type="entry name" value="MCP_signal"/>
    <property type="match status" value="1"/>
</dbReference>
<protein>
    <submittedName>
        <fullName evidence="10">Methyl-accepting chemotaxis protein</fullName>
    </submittedName>
</protein>
<feature type="compositionally biased region" description="Low complexity" evidence="6">
    <location>
        <begin position="282"/>
        <end position="310"/>
    </location>
</feature>
<comment type="subcellular location">
    <subcellularLocation>
        <location evidence="1">Membrane</location>
    </subcellularLocation>
</comment>
<keyword evidence="11" id="KW-1185">Reference proteome</keyword>
<proteinExistence type="inferred from homology"/>
<dbReference type="PANTHER" id="PTHR32089:SF112">
    <property type="entry name" value="LYSOZYME-LIKE PROTEIN-RELATED"/>
    <property type="match status" value="1"/>
</dbReference>
<dbReference type="KEGG" id="iod:EJO50_02105"/>
<evidence type="ECO:0000256" key="7">
    <source>
        <dbReference type="SAM" id="Phobius"/>
    </source>
</evidence>
<keyword evidence="2 4" id="KW-0807">Transducer</keyword>
<feature type="domain" description="Methyl-accepting transducer" evidence="8">
    <location>
        <begin position="267"/>
        <end position="503"/>
    </location>
</feature>
<dbReference type="SUPFAM" id="SSF58104">
    <property type="entry name" value="Methyl-accepting chemotaxis protein (MCP) signaling domain"/>
    <property type="match status" value="1"/>
</dbReference>
<gene>
    <name evidence="10" type="ORF">EJO50_02105</name>
</gene>
<dbReference type="Pfam" id="PF00672">
    <property type="entry name" value="HAMP"/>
    <property type="match status" value="1"/>
</dbReference>
<evidence type="ECO:0000256" key="6">
    <source>
        <dbReference type="SAM" id="MobiDB-lite"/>
    </source>
</evidence>
<dbReference type="CDD" id="cd06225">
    <property type="entry name" value="HAMP"/>
    <property type="match status" value="1"/>
</dbReference>
<dbReference type="GO" id="GO:0006935">
    <property type="term" value="P:chemotaxis"/>
    <property type="evidence" value="ECO:0007669"/>
    <property type="project" value="InterPro"/>
</dbReference>
<dbReference type="InterPro" id="IPR004089">
    <property type="entry name" value="MCPsignal_dom"/>
</dbReference>
<dbReference type="SMART" id="SM00283">
    <property type="entry name" value="MA"/>
    <property type="match status" value="1"/>
</dbReference>
<dbReference type="FunFam" id="1.10.287.950:FF:000001">
    <property type="entry name" value="Methyl-accepting chemotaxis sensory transducer"/>
    <property type="match status" value="1"/>
</dbReference>
<accession>A0A3S8ZPJ2</accession>
<dbReference type="EMBL" id="CP034433">
    <property type="protein sequence ID" value="AZN35383.1"/>
    <property type="molecule type" value="Genomic_DNA"/>
</dbReference>
<dbReference type="SMART" id="SM00304">
    <property type="entry name" value="HAMP"/>
    <property type="match status" value="1"/>
</dbReference>
<keyword evidence="7" id="KW-0812">Transmembrane</keyword>
<feature type="coiled-coil region" evidence="5">
    <location>
        <begin position="83"/>
        <end position="110"/>
    </location>
</feature>
<dbReference type="Gene3D" id="1.10.287.950">
    <property type="entry name" value="Methyl-accepting chemotaxis protein"/>
    <property type="match status" value="1"/>
</dbReference>
<comment type="similarity">
    <text evidence="3">Belongs to the methyl-accepting chemotaxis (MCP) protein family.</text>
</comment>
<organism evidence="10 11">
    <name type="scientific">Iodobacter ciconiae</name>
    <dbReference type="NCBI Taxonomy" id="2496266"/>
    <lineage>
        <taxon>Bacteria</taxon>
        <taxon>Pseudomonadati</taxon>
        <taxon>Pseudomonadota</taxon>
        <taxon>Betaproteobacteria</taxon>
        <taxon>Neisseriales</taxon>
        <taxon>Chitinibacteraceae</taxon>
        <taxon>Iodobacter</taxon>
    </lineage>
</organism>
<dbReference type="PROSITE" id="PS50885">
    <property type="entry name" value="HAMP"/>
    <property type="match status" value="1"/>
</dbReference>
<dbReference type="GO" id="GO:0016020">
    <property type="term" value="C:membrane"/>
    <property type="evidence" value="ECO:0007669"/>
    <property type="project" value="UniProtKB-SubCell"/>
</dbReference>
<keyword evidence="7" id="KW-1133">Transmembrane helix</keyword>
<dbReference type="RefSeq" id="WP_125971355.1">
    <property type="nucleotide sequence ID" value="NZ_CP034433.1"/>
</dbReference>
<dbReference type="InterPro" id="IPR024478">
    <property type="entry name" value="HlyB_4HB_MCP"/>
</dbReference>
<reference evidence="10 11" key="1">
    <citation type="submission" date="2018-12" db="EMBL/GenBank/DDBJ databases">
        <title>Complete genome sequence of Iodobacter sp. H11R3.</title>
        <authorList>
            <person name="Bae J.-W."/>
        </authorList>
    </citation>
    <scope>NUCLEOTIDE SEQUENCE [LARGE SCALE GENOMIC DNA]</scope>
    <source>
        <strain evidence="10 11">H11R3</strain>
    </source>
</reference>
<dbReference type="PRINTS" id="PR00260">
    <property type="entry name" value="CHEMTRNSDUCR"/>
</dbReference>
<evidence type="ECO:0000313" key="10">
    <source>
        <dbReference type="EMBL" id="AZN35383.1"/>
    </source>
</evidence>
<name>A0A3S8ZPJ2_9NEIS</name>
<feature type="domain" description="HAMP" evidence="9">
    <location>
        <begin position="208"/>
        <end position="262"/>
    </location>
</feature>
<dbReference type="Pfam" id="PF00015">
    <property type="entry name" value="MCPsignal"/>
    <property type="match status" value="1"/>
</dbReference>
<dbReference type="PROSITE" id="PS50111">
    <property type="entry name" value="CHEMOTAXIS_TRANSDUC_2"/>
    <property type="match status" value="1"/>
</dbReference>
<dbReference type="OrthoDB" id="8595956at2"/>
<dbReference type="PANTHER" id="PTHR32089">
    <property type="entry name" value="METHYL-ACCEPTING CHEMOTAXIS PROTEIN MCPB"/>
    <property type="match status" value="1"/>
</dbReference>
<dbReference type="Pfam" id="PF12729">
    <property type="entry name" value="4HB_MCP_1"/>
    <property type="match status" value="1"/>
</dbReference>